<dbReference type="AlphaFoldDB" id="A0A191YPP4"/>
<evidence type="ECO:0000313" key="2">
    <source>
        <dbReference type="Proteomes" id="UP000078354"/>
    </source>
</evidence>
<dbReference type="KEGG" id="psil:PMA3_06565"/>
<protein>
    <submittedName>
        <fullName evidence="1">Uncharacterized protein</fullName>
    </submittedName>
</protein>
<organism evidence="1 2">
    <name type="scientific">Pseudomonas silesiensis</name>
    <dbReference type="NCBI Taxonomy" id="1853130"/>
    <lineage>
        <taxon>Bacteria</taxon>
        <taxon>Pseudomonadati</taxon>
        <taxon>Pseudomonadota</taxon>
        <taxon>Gammaproteobacteria</taxon>
        <taxon>Pseudomonadales</taxon>
        <taxon>Pseudomonadaceae</taxon>
        <taxon>Pseudomonas</taxon>
    </lineage>
</organism>
<dbReference type="Proteomes" id="UP000078354">
    <property type="component" value="Chromosome"/>
</dbReference>
<evidence type="ECO:0000313" key="1">
    <source>
        <dbReference type="EMBL" id="ANJ54842.1"/>
    </source>
</evidence>
<dbReference type="EMBL" id="CP014870">
    <property type="protein sequence ID" value="ANJ54842.1"/>
    <property type="molecule type" value="Genomic_DNA"/>
</dbReference>
<dbReference type="STRING" id="1853130.PMA3_06565"/>
<name>A0A191YPP4_9PSED</name>
<dbReference type="RefSeq" id="WP_064676401.1">
    <property type="nucleotide sequence ID" value="NZ_CP014870.1"/>
</dbReference>
<accession>A0A191YPP4</accession>
<dbReference type="OrthoDB" id="7061676at2"/>
<gene>
    <name evidence="1" type="ORF">PMA3_06565</name>
</gene>
<reference evidence="1 2" key="1">
    <citation type="journal article" date="2018" name="Syst. Appl. Microbiol.">
        <title>Pseudomonas silesiensis sp. nov. strain A3T isolated from a biological pesticide sewage treatment plant and analysis of the complete genome sequence.</title>
        <authorList>
            <person name="Kaminski M.A."/>
            <person name="Furmanczyk E.M."/>
            <person name="Sobczak A."/>
            <person name="Dziembowski A."/>
            <person name="Lipinski L."/>
        </authorList>
    </citation>
    <scope>NUCLEOTIDE SEQUENCE [LARGE SCALE GENOMIC DNA]</scope>
    <source>
        <strain evidence="1 2">A3</strain>
    </source>
</reference>
<sequence length="65" mass="7333">MPRTQANLDVLRERFTEIMRNQKVGFRGVEISPLLAKLGLDDSPDKGLRRSTYGAVFLLQAINES</sequence>
<keyword evidence="2" id="KW-1185">Reference proteome</keyword>
<proteinExistence type="predicted"/>